<dbReference type="PROSITE" id="PS50234">
    <property type="entry name" value="VWFA"/>
    <property type="match status" value="1"/>
</dbReference>
<feature type="domain" description="VWFA" evidence="2">
    <location>
        <begin position="282"/>
        <end position="471"/>
    </location>
</feature>
<dbReference type="EnsemblMetazoa" id="XM_038198060.1">
    <property type="protein sequence ID" value="XP_038053988.1"/>
    <property type="gene ID" value="LOC119726406"/>
</dbReference>
<feature type="transmembrane region" description="Helical" evidence="1">
    <location>
        <begin position="913"/>
        <end position="935"/>
    </location>
</feature>
<dbReference type="AlphaFoldDB" id="A0A913ZQC6"/>
<evidence type="ECO:0000313" key="4">
    <source>
        <dbReference type="Proteomes" id="UP000887568"/>
    </source>
</evidence>
<dbReference type="Proteomes" id="UP000887568">
    <property type="component" value="Unplaced"/>
</dbReference>
<dbReference type="CDD" id="cd00198">
    <property type="entry name" value="vWFA"/>
    <property type="match status" value="1"/>
</dbReference>
<dbReference type="PANTHER" id="PTHR10579">
    <property type="entry name" value="CALCIUM-ACTIVATED CHLORIDE CHANNEL REGULATOR"/>
    <property type="match status" value="1"/>
</dbReference>
<organism evidence="3 4">
    <name type="scientific">Patiria miniata</name>
    <name type="common">Bat star</name>
    <name type="synonym">Asterina miniata</name>
    <dbReference type="NCBI Taxonomy" id="46514"/>
    <lineage>
        <taxon>Eukaryota</taxon>
        <taxon>Metazoa</taxon>
        <taxon>Echinodermata</taxon>
        <taxon>Eleutherozoa</taxon>
        <taxon>Asterozoa</taxon>
        <taxon>Asteroidea</taxon>
        <taxon>Valvatacea</taxon>
        <taxon>Valvatida</taxon>
        <taxon>Asterinidae</taxon>
        <taxon>Patiria</taxon>
    </lineage>
</organism>
<dbReference type="InterPro" id="IPR002035">
    <property type="entry name" value="VWF_A"/>
</dbReference>
<dbReference type="SMART" id="SM00327">
    <property type="entry name" value="VWA"/>
    <property type="match status" value="1"/>
</dbReference>
<dbReference type="GeneID" id="119726406"/>
<dbReference type="Pfam" id="PF08434">
    <property type="entry name" value="CLCA"/>
    <property type="match status" value="1"/>
</dbReference>
<dbReference type="InterPro" id="IPR013642">
    <property type="entry name" value="CLCA_N"/>
</dbReference>
<keyword evidence="4" id="KW-1185">Reference proteome</keyword>
<dbReference type="OrthoDB" id="687730at2759"/>
<keyword evidence="1" id="KW-0812">Transmembrane</keyword>
<accession>A0A913ZQC6</accession>
<evidence type="ECO:0000313" key="3">
    <source>
        <dbReference type="EnsemblMetazoa" id="XP_038053988.1"/>
    </source>
</evidence>
<dbReference type="SUPFAM" id="SSF53300">
    <property type="entry name" value="vWA-like"/>
    <property type="match status" value="1"/>
</dbReference>
<proteinExistence type="predicted"/>
<dbReference type="InterPro" id="IPR051266">
    <property type="entry name" value="CLCR"/>
</dbReference>
<keyword evidence="1" id="KW-1133">Transmembrane helix</keyword>
<name>A0A913ZQC6_PATMI</name>
<dbReference type="OMA" id="TIFRFIW"/>
<dbReference type="InterPro" id="IPR036465">
    <property type="entry name" value="vWFA_dom_sf"/>
</dbReference>
<sequence length="971" mass="106639">MAEFGGLFLIRCLETIFAEASSFLYQATNHRAYFHELTILVPESWSDDPTYQPAFTESFHTANILVNTATGRDVPTQPFVKQPGMCGEEGAYLHLTRELIGQGNPGPWGNLTRVLVHEWGHLRWGLFDEYPSGPDDPHFYLTSSGAVEPTRCSKAVTGDIVPVHRRQGGPDVRCDLGDNRGHLPDPTCRFQPHVNQAQGASGSLMYAHFVDQITGFCHSNGRGDAGSLHNPEAPNRHNALCDGRSAWDVMLTSEDFADGANPPREVAVTLPRFSVKRAKKRRVVLVLDTSSSMNENRKFEKLLRASSFLLTDVLPKDTWVALVQFNATASVLAPLTKIRYKSSRQNLLDKLPVSADGNSSMGAGILKALEVLSTNGESPQVGVILVMSDGLEDTPPFFRDVADNVRARGVVLDAMAYSAILDENFHLPNAGGGGSFFIPFAENGTIATEKPTAMEMEDEEFQDTEKFLTIARRTEMLLGNGNGTNYVHMDSTLGIDTIFRFIWEIGQATAIVRTPEGMILDPSRPEYLMDMEGRKVEIRIQGIAQSGTWGYGILNMNERPQTMRVHVYSRPSDPAVPPLRARTHIKRNQVNFTEESRVIIYGEVTQGELPVIKAKVKALIKRPGDGDSSGYLAVELFDLGTGADTERDDGIYSAYFMGFTGDGVYQVTLEVENEAVGQAKKITFPQTLGGVMPPNWNNTEEPVLVDVDPFMRATQAVEFTVISAPPSDKMDEADMFPPARVTNLRVASFSRYEGRLTLRWTAPGDDYDVGTATTYDLRCSHNFEEISSDFSNARVVYDIDIISGDLSAPQKSGSEETLVVRIPTMQSAVPDDLMLFLAFRIRAIDDSGLAGETSNIATAVVDYGAGPTTTHLMAETAYPPPSSTPVLSTVATGASSITTTINDHHLLTLGRNMAIVLGVSVFLVVFSTVVLIIACRTKRRNDREHDNGISVSYTKARSTRRVSDAWVLEEI</sequence>
<protein>
    <recommendedName>
        <fullName evidence="2">VWFA domain-containing protein</fullName>
    </recommendedName>
</protein>
<evidence type="ECO:0000259" key="2">
    <source>
        <dbReference type="PROSITE" id="PS50234"/>
    </source>
</evidence>
<evidence type="ECO:0000256" key="1">
    <source>
        <dbReference type="SAM" id="Phobius"/>
    </source>
</evidence>
<dbReference type="RefSeq" id="XP_038053988.1">
    <property type="nucleotide sequence ID" value="XM_038198060.1"/>
</dbReference>
<dbReference type="PANTHER" id="PTHR10579:SF172">
    <property type="entry name" value="CALCIUM-ACTIVATED CHLORIDE CHANNEL REGULATOR 4 PRECURSOR-RELATED"/>
    <property type="match status" value="1"/>
</dbReference>
<keyword evidence="1" id="KW-0472">Membrane</keyword>
<dbReference type="Pfam" id="PF00092">
    <property type="entry name" value="VWA"/>
    <property type="match status" value="1"/>
</dbReference>
<reference evidence="3" key="1">
    <citation type="submission" date="2022-11" db="UniProtKB">
        <authorList>
            <consortium name="EnsemblMetazoa"/>
        </authorList>
    </citation>
    <scope>IDENTIFICATION</scope>
</reference>
<dbReference type="Gene3D" id="3.40.50.410">
    <property type="entry name" value="von Willebrand factor, type A domain"/>
    <property type="match status" value="1"/>
</dbReference>